<feature type="transmembrane region" description="Helical" evidence="1">
    <location>
        <begin position="126"/>
        <end position="150"/>
    </location>
</feature>
<dbReference type="AlphaFoldDB" id="B3M768"/>
<organism evidence="3 4">
    <name type="scientific">Drosophila ananassae</name>
    <name type="common">Fruit fly</name>
    <dbReference type="NCBI Taxonomy" id="7217"/>
    <lineage>
        <taxon>Eukaryota</taxon>
        <taxon>Metazoa</taxon>
        <taxon>Ecdysozoa</taxon>
        <taxon>Arthropoda</taxon>
        <taxon>Hexapoda</taxon>
        <taxon>Insecta</taxon>
        <taxon>Pterygota</taxon>
        <taxon>Neoptera</taxon>
        <taxon>Endopterygota</taxon>
        <taxon>Diptera</taxon>
        <taxon>Brachycera</taxon>
        <taxon>Muscomorpha</taxon>
        <taxon>Ephydroidea</taxon>
        <taxon>Drosophilidae</taxon>
        <taxon>Drosophila</taxon>
        <taxon>Sophophora</taxon>
    </lineage>
</organism>
<feature type="chain" id="PRO_5006454556" description="Gustatory receptor" evidence="2">
    <location>
        <begin position="26"/>
        <end position="312"/>
    </location>
</feature>
<proteinExistence type="predicted"/>
<evidence type="ECO:0000313" key="4">
    <source>
        <dbReference type="Proteomes" id="UP000007801"/>
    </source>
</evidence>
<keyword evidence="2" id="KW-0732">Signal</keyword>
<gene>
    <name evidence="3" type="primary">Dana\GF24852</name>
    <name evidence="3" type="synonym">dana_GLEANR_9542</name>
    <name evidence="3" type="ORF">GF24852</name>
</gene>
<keyword evidence="4" id="KW-1185">Reference proteome</keyword>
<keyword evidence="1" id="KW-0812">Transmembrane</keyword>
<feature type="signal peptide" evidence="2">
    <location>
        <begin position="1"/>
        <end position="25"/>
    </location>
</feature>
<dbReference type="EMBL" id="CH902618">
    <property type="protein sequence ID" value="EDV38729.2"/>
    <property type="molecule type" value="Genomic_DNA"/>
</dbReference>
<evidence type="ECO:0000256" key="2">
    <source>
        <dbReference type="SAM" id="SignalP"/>
    </source>
</evidence>
<keyword evidence="1" id="KW-1133">Transmembrane helix</keyword>
<feature type="transmembrane region" description="Helical" evidence="1">
    <location>
        <begin position="187"/>
        <end position="211"/>
    </location>
</feature>
<keyword evidence="1" id="KW-0472">Membrane</keyword>
<reference evidence="3 4" key="1">
    <citation type="journal article" date="2007" name="Nature">
        <title>Evolution of genes and genomes on the Drosophila phylogeny.</title>
        <authorList>
            <consortium name="Drosophila 12 Genomes Consortium"/>
            <person name="Clark A.G."/>
            <person name="Eisen M.B."/>
            <person name="Smith D.R."/>
            <person name="Bergman C.M."/>
            <person name="Oliver B."/>
            <person name="Markow T.A."/>
            <person name="Kaufman T.C."/>
            <person name="Kellis M."/>
            <person name="Gelbart W."/>
            <person name="Iyer V.N."/>
            <person name="Pollard D.A."/>
            <person name="Sackton T.B."/>
            <person name="Larracuente A.M."/>
            <person name="Singh N.D."/>
            <person name="Abad J.P."/>
            <person name="Abt D.N."/>
            <person name="Adryan B."/>
            <person name="Aguade M."/>
            <person name="Akashi H."/>
            <person name="Anderson W.W."/>
            <person name="Aquadro C.F."/>
            <person name="Ardell D.H."/>
            <person name="Arguello R."/>
            <person name="Artieri C.G."/>
            <person name="Barbash D.A."/>
            <person name="Barker D."/>
            <person name="Barsanti P."/>
            <person name="Batterham P."/>
            <person name="Batzoglou S."/>
            <person name="Begun D."/>
            <person name="Bhutkar A."/>
            <person name="Blanco E."/>
            <person name="Bosak S.A."/>
            <person name="Bradley R.K."/>
            <person name="Brand A.D."/>
            <person name="Brent M.R."/>
            <person name="Brooks A.N."/>
            <person name="Brown R.H."/>
            <person name="Butlin R.K."/>
            <person name="Caggese C."/>
            <person name="Calvi B.R."/>
            <person name="Bernardo de Carvalho A."/>
            <person name="Caspi A."/>
            <person name="Castrezana S."/>
            <person name="Celniker S.E."/>
            <person name="Chang J.L."/>
            <person name="Chapple C."/>
            <person name="Chatterji S."/>
            <person name="Chinwalla A."/>
            <person name="Civetta A."/>
            <person name="Clifton S.W."/>
            <person name="Comeron J.M."/>
            <person name="Costello J.C."/>
            <person name="Coyne J.A."/>
            <person name="Daub J."/>
            <person name="David R.G."/>
            <person name="Delcher A.L."/>
            <person name="Delehaunty K."/>
            <person name="Do C.B."/>
            <person name="Ebling H."/>
            <person name="Edwards K."/>
            <person name="Eickbush T."/>
            <person name="Evans J.D."/>
            <person name="Filipski A."/>
            <person name="Findeiss S."/>
            <person name="Freyhult E."/>
            <person name="Fulton L."/>
            <person name="Fulton R."/>
            <person name="Garcia A.C."/>
            <person name="Gardiner A."/>
            <person name="Garfield D.A."/>
            <person name="Garvin B.E."/>
            <person name="Gibson G."/>
            <person name="Gilbert D."/>
            <person name="Gnerre S."/>
            <person name="Godfrey J."/>
            <person name="Good R."/>
            <person name="Gotea V."/>
            <person name="Gravely B."/>
            <person name="Greenberg A.J."/>
            <person name="Griffiths-Jones S."/>
            <person name="Gross S."/>
            <person name="Guigo R."/>
            <person name="Gustafson E.A."/>
            <person name="Haerty W."/>
            <person name="Hahn M.W."/>
            <person name="Halligan D.L."/>
            <person name="Halpern A.L."/>
            <person name="Halter G.M."/>
            <person name="Han M.V."/>
            <person name="Heger A."/>
            <person name="Hillier L."/>
            <person name="Hinrichs A.S."/>
            <person name="Holmes I."/>
            <person name="Hoskins R.A."/>
            <person name="Hubisz M.J."/>
            <person name="Hultmark D."/>
            <person name="Huntley M.A."/>
            <person name="Jaffe D.B."/>
            <person name="Jagadeeshan S."/>
            <person name="Jeck W.R."/>
            <person name="Johnson J."/>
            <person name="Jones C.D."/>
            <person name="Jordan W.C."/>
            <person name="Karpen G.H."/>
            <person name="Kataoka E."/>
            <person name="Keightley P.D."/>
            <person name="Kheradpour P."/>
            <person name="Kirkness E.F."/>
            <person name="Koerich L.B."/>
            <person name="Kristiansen K."/>
            <person name="Kudrna D."/>
            <person name="Kulathinal R.J."/>
            <person name="Kumar S."/>
            <person name="Kwok R."/>
            <person name="Lander E."/>
            <person name="Langley C.H."/>
            <person name="Lapoint R."/>
            <person name="Lazzaro B.P."/>
            <person name="Lee S.J."/>
            <person name="Levesque L."/>
            <person name="Li R."/>
            <person name="Lin C.F."/>
            <person name="Lin M.F."/>
            <person name="Lindblad-Toh K."/>
            <person name="Llopart A."/>
            <person name="Long M."/>
            <person name="Low L."/>
            <person name="Lozovsky E."/>
            <person name="Lu J."/>
            <person name="Luo M."/>
            <person name="Machado C.A."/>
            <person name="Makalowski W."/>
            <person name="Marzo M."/>
            <person name="Matsuda M."/>
            <person name="Matzkin L."/>
            <person name="McAllister B."/>
            <person name="McBride C.S."/>
            <person name="McKernan B."/>
            <person name="McKernan K."/>
            <person name="Mendez-Lago M."/>
            <person name="Minx P."/>
            <person name="Mollenhauer M.U."/>
            <person name="Montooth K."/>
            <person name="Mount S.M."/>
            <person name="Mu X."/>
            <person name="Myers E."/>
            <person name="Negre B."/>
            <person name="Newfeld S."/>
            <person name="Nielsen R."/>
            <person name="Noor M.A."/>
            <person name="O'Grady P."/>
            <person name="Pachter L."/>
            <person name="Papaceit M."/>
            <person name="Parisi M.J."/>
            <person name="Parisi M."/>
            <person name="Parts L."/>
            <person name="Pedersen J.S."/>
            <person name="Pesole G."/>
            <person name="Phillippy A.M."/>
            <person name="Ponting C.P."/>
            <person name="Pop M."/>
            <person name="Porcelli D."/>
            <person name="Powell J.R."/>
            <person name="Prohaska S."/>
            <person name="Pruitt K."/>
            <person name="Puig M."/>
            <person name="Quesneville H."/>
            <person name="Ram K.R."/>
            <person name="Rand D."/>
            <person name="Rasmussen M.D."/>
            <person name="Reed L.K."/>
            <person name="Reenan R."/>
            <person name="Reily A."/>
            <person name="Remington K.A."/>
            <person name="Rieger T.T."/>
            <person name="Ritchie M.G."/>
            <person name="Robin C."/>
            <person name="Rogers Y.H."/>
            <person name="Rohde C."/>
            <person name="Rozas J."/>
            <person name="Rubenfield M.J."/>
            <person name="Ruiz A."/>
            <person name="Russo S."/>
            <person name="Salzberg S.L."/>
            <person name="Sanchez-Gracia A."/>
            <person name="Saranga D.J."/>
            <person name="Sato H."/>
            <person name="Schaeffer S.W."/>
            <person name="Schatz M.C."/>
            <person name="Schlenke T."/>
            <person name="Schwartz R."/>
            <person name="Segarra C."/>
            <person name="Singh R.S."/>
            <person name="Sirot L."/>
            <person name="Sirota M."/>
            <person name="Sisneros N.B."/>
            <person name="Smith C.D."/>
            <person name="Smith T.F."/>
            <person name="Spieth J."/>
            <person name="Stage D.E."/>
            <person name="Stark A."/>
            <person name="Stephan W."/>
            <person name="Strausberg R.L."/>
            <person name="Strempel S."/>
            <person name="Sturgill D."/>
            <person name="Sutton G."/>
            <person name="Sutton G.G."/>
            <person name="Tao W."/>
            <person name="Teichmann S."/>
            <person name="Tobari Y.N."/>
            <person name="Tomimura Y."/>
            <person name="Tsolas J.M."/>
            <person name="Valente V.L."/>
            <person name="Venter E."/>
            <person name="Venter J.C."/>
            <person name="Vicario S."/>
            <person name="Vieira F.G."/>
            <person name="Vilella A.J."/>
            <person name="Villasante A."/>
            <person name="Walenz B."/>
            <person name="Wang J."/>
            <person name="Wasserman M."/>
            <person name="Watts T."/>
            <person name="Wilson D."/>
            <person name="Wilson R.K."/>
            <person name="Wing R.A."/>
            <person name="Wolfner M.F."/>
            <person name="Wong A."/>
            <person name="Wong G.K."/>
            <person name="Wu C.I."/>
            <person name="Wu G."/>
            <person name="Yamamoto D."/>
            <person name="Yang H.P."/>
            <person name="Yang S.P."/>
            <person name="Yorke J.A."/>
            <person name="Yoshida K."/>
            <person name="Zdobnov E."/>
            <person name="Zhang P."/>
            <person name="Zhang Y."/>
            <person name="Zimin A.V."/>
            <person name="Baldwin J."/>
            <person name="Abdouelleil A."/>
            <person name="Abdulkadir J."/>
            <person name="Abebe A."/>
            <person name="Abera B."/>
            <person name="Abreu J."/>
            <person name="Acer S.C."/>
            <person name="Aftuck L."/>
            <person name="Alexander A."/>
            <person name="An P."/>
            <person name="Anderson E."/>
            <person name="Anderson S."/>
            <person name="Arachi H."/>
            <person name="Azer M."/>
            <person name="Bachantsang P."/>
            <person name="Barry A."/>
            <person name="Bayul T."/>
            <person name="Berlin A."/>
            <person name="Bessette D."/>
            <person name="Bloom T."/>
            <person name="Blye J."/>
            <person name="Boguslavskiy L."/>
            <person name="Bonnet C."/>
            <person name="Boukhgalter B."/>
            <person name="Bourzgui I."/>
            <person name="Brown A."/>
            <person name="Cahill P."/>
            <person name="Channer S."/>
            <person name="Cheshatsang Y."/>
            <person name="Chuda L."/>
            <person name="Citroen M."/>
            <person name="Collymore A."/>
            <person name="Cooke P."/>
            <person name="Costello M."/>
            <person name="D'Aco K."/>
            <person name="Daza R."/>
            <person name="De Haan G."/>
            <person name="DeGray S."/>
            <person name="DeMaso C."/>
            <person name="Dhargay N."/>
            <person name="Dooley K."/>
            <person name="Dooley E."/>
            <person name="Doricent M."/>
            <person name="Dorje P."/>
            <person name="Dorjee K."/>
            <person name="Dupes A."/>
            <person name="Elong R."/>
            <person name="Falk J."/>
            <person name="Farina A."/>
            <person name="Faro S."/>
            <person name="Ferguson D."/>
            <person name="Fisher S."/>
            <person name="Foley C.D."/>
            <person name="Franke A."/>
            <person name="Friedrich D."/>
            <person name="Gadbois L."/>
            <person name="Gearin G."/>
            <person name="Gearin C.R."/>
            <person name="Giannoukos G."/>
            <person name="Goode T."/>
            <person name="Graham J."/>
            <person name="Grandbois E."/>
            <person name="Grewal S."/>
            <person name="Gyaltsen K."/>
            <person name="Hafez N."/>
            <person name="Hagos B."/>
            <person name="Hall J."/>
            <person name="Henson C."/>
            <person name="Hollinger A."/>
            <person name="Honan T."/>
            <person name="Huard M.D."/>
            <person name="Hughes L."/>
            <person name="Hurhula B."/>
            <person name="Husby M.E."/>
            <person name="Kamat A."/>
            <person name="Kanga B."/>
            <person name="Kashin S."/>
            <person name="Khazanovich D."/>
            <person name="Kisner P."/>
            <person name="Lance K."/>
            <person name="Lara M."/>
            <person name="Lee W."/>
            <person name="Lennon N."/>
            <person name="Letendre F."/>
            <person name="LeVine R."/>
            <person name="Lipovsky A."/>
            <person name="Liu X."/>
            <person name="Liu J."/>
            <person name="Liu S."/>
            <person name="Lokyitsang T."/>
            <person name="Lokyitsang Y."/>
            <person name="Lubonja R."/>
            <person name="Lui A."/>
            <person name="MacDonald P."/>
            <person name="Magnisalis V."/>
            <person name="Maru K."/>
            <person name="Matthews C."/>
            <person name="McCusker W."/>
            <person name="McDonough S."/>
            <person name="Mehta T."/>
            <person name="Meldrim J."/>
            <person name="Meneus L."/>
            <person name="Mihai O."/>
            <person name="Mihalev A."/>
            <person name="Mihova T."/>
            <person name="Mittelman R."/>
            <person name="Mlenga V."/>
            <person name="Montmayeur A."/>
            <person name="Mulrain L."/>
            <person name="Navidi A."/>
            <person name="Naylor J."/>
            <person name="Negash T."/>
            <person name="Nguyen T."/>
            <person name="Nguyen N."/>
            <person name="Nicol R."/>
            <person name="Norbu C."/>
            <person name="Norbu N."/>
            <person name="Novod N."/>
            <person name="O'Neill B."/>
            <person name="Osman S."/>
            <person name="Markiewicz E."/>
            <person name="Oyono O.L."/>
            <person name="Patti C."/>
            <person name="Phunkhang P."/>
            <person name="Pierre F."/>
            <person name="Priest M."/>
            <person name="Raghuraman S."/>
            <person name="Rege F."/>
            <person name="Reyes R."/>
            <person name="Rise C."/>
            <person name="Rogov P."/>
            <person name="Ross K."/>
            <person name="Ryan E."/>
            <person name="Settipalli S."/>
            <person name="Shea T."/>
            <person name="Sherpa N."/>
            <person name="Shi L."/>
            <person name="Shih D."/>
            <person name="Sparrow T."/>
            <person name="Spaulding J."/>
            <person name="Stalker J."/>
            <person name="Stange-Thomann N."/>
            <person name="Stavropoulos S."/>
            <person name="Stone C."/>
            <person name="Strader C."/>
            <person name="Tesfaye S."/>
            <person name="Thomson T."/>
            <person name="Thoulutsang Y."/>
            <person name="Thoulutsang D."/>
            <person name="Topham K."/>
            <person name="Topping I."/>
            <person name="Tsamla T."/>
            <person name="Vassiliev H."/>
            <person name="Vo A."/>
            <person name="Wangchuk T."/>
            <person name="Wangdi T."/>
            <person name="Weiand M."/>
            <person name="Wilkinson J."/>
            <person name="Wilson A."/>
            <person name="Yadav S."/>
            <person name="Young G."/>
            <person name="Yu Q."/>
            <person name="Zembek L."/>
            <person name="Zhong D."/>
            <person name="Zimmer A."/>
            <person name="Zwirko Z."/>
            <person name="Jaffe D.B."/>
            <person name="Alvarez P."/>
            <person name="Brockman W."/>
            <person name="Butler J."/>
            <person name="Chin C."/>
            <person name="Gnerre S."/>
            <person name="Grabherr M."/>
            <person name="Kleber M."/>
            <person name="Mauceli E."/>
            <person name="MacCallum I."/>
        </authorList>
    </citation>
    <scope>NUCLEOTIDE SEQUENCE [LARGE SCALE GENOMIC DNA]</scope>
    <source>
        <strain evidence="4">Tucson 14024-0371.13</strain>
    </source>
</reference>
<evidence type="ECO:0000313" key="3">
    <source>
        <dbReference type="EMBL" id="EDV38729.2"/>
    </source>
</evidence>
<name>B3M768_DROAN</name>
<dbReference type="STRING" id="7217.B3M768"/>
<protein>
    <recommendedName>
        <fullName evidence="5">Gustatory receptor</fullName>
    </recommendedName>
</protein>
<evidence type="ECO:0008006" key="5">
    <source>
        <dbReference type="Google" id="ProtNLM"/>
    </source>
</evidence>
<feature type="transmembrane region" description="Helical" evidence="1">
    <location>
        <begin position="231"/>
        <end position="250"/>
    </location>
</feature>
<evidence type="ECO:0000256" key="1">
    <source>
        <dbReference type="SAM" id="Phobius"/>
    </source>
</evidence>
<dbReference type="OrthoDB" id="7866785at2759"/>
<accession>B3M768</accession>
<sequence length="312" mass="36375">MDLSLPKVLCICFIVSFFRFQKTACNLLCLYSVRYDAVAKRFSQGKHKLIYIVPFLYYVQHKKAMLKTLNEITEVHLELQSLLGRLFCVEVKRAVLCSYIVVFEILSVACWQLANFDYDETLFATGYFLFWLLQPLLQMNSYVWLLAVYMTMHQVLSAPKLTSRERWKMAKSLLKIHRKLGSIQRDVASYFSVYLMSVMVTLWEIYARILIFEAGISAEVNSLILMNLKFWQIKFLALTLLLIATLLFLMKDFKSERDNFVKELGSSGLLIQRIGDFRKRKVSRMRYKQTLDVVDLLQTLNGPFSLSPLPGD</sequence>
<dbReference type="Proteomes" id="UP000007801">
    <property type="component" value="Unassembled WGS sequence"/>
</dbReference>
<feature type="transmembrane region" description="Helical" evidence="1">
    <location>
        <begin position="94"/>
        <end position="114"/>
    </location>
</feature>
<dbReference type="InParanoid" id="B3M768"/>
<dbReference type="HOGENOM" id="CLU_1130092_0_0_1"/>